<gene>
    <name evidence="2" type="ORF">RMSM_03533</name>
</gene>
<sequence length="175" mass="19658">MSWVQVPPAQLPFVRTQRRSSVVEHRKTLWSQLRRSCPLSRQTQCITTSKDNRTSKHTRLPVRSTWHDRKVQRVRAPPRQLSRKRHGSLTNTSPSAFSFQQHETIVLRNGPTSFGAFPRGGKTHDPTAGVEYIRVRFPSSPLSISPQPNWLVKTGDVAHLGATSAPNLVGSFTSS</sequence>
<keyword evidence="3" id="KW-1185">Reference proteome</keyword>
<feature type="region of interest" description="Disordered" evidence="1">
    <location>
        <begin position="69"/>
        <end position="95"/>
    </location>
</feature>
<comment type="caution">
    <text evidence="2">The sequence shown here is derived from an EMBL/GenBank/DDBJ whole genome shotgun (WGS) entry which is preliminary data.</text>
</comment>
<evidence type="ECO:0000313" key="2">
    <source>
        <dbReference type="EMBL" id="EMI19544.1"/>
    </source>
</evidence>
<accession>M5S041</accession>
<protein>
    <submittedName>
        <fullName evidence="2">Uncharacterized protein</fullName>
    </submittedName>
</protein>
<evidence type="ECO:0000256" key="1">
    <source>
        <dbReference type="SAM" id="MobiDB-lite"/>
    </source>
</evidence>
<reference evidence="2 3" key="1">
    <citation type="journal article" date="2013" name="Mar. Genomics">
        <title>Expression of sulfatases in Rhodopirellula baltica and the diversity of sulfatases in the genus Rhodopirellula.</title>
        <authorList>
            <person name="Wegner C.E."/>
            <person name="Richter-Heitmann T."/>
            <person name="Klindworth A."/>
            <person name="Klockow C."/>
            <person name="Richter M."/>
            <person name="Achstetter T."/>
            <person name="Glockner F.O."/>
            <person name="Harder J."/>
        </authorList>
    </citation>
    <scope>NUCLEOTIDE SEQUENCE [LARGE SCALE GENOMIC DNA]</scope>
    <source>
        <strain evidence="2 3">SM1</strain>
    </source>
</reference>
<name>M5S041_9BACT</name>
<evidence type="ECO:0000313" key="3">
    <source>
        <dbReference type="Proteomes" id="UP000011991"/>
    </source>
</evidence>
<organism evidence="2 3">
    <name type="scientific">Rhodopirellula maiorica SM1</name>
    <dbReference type="NCBI Taxonomy" id="1265738"/>
    <lineage>
        <taxon>Bacteria</taxon>
        <taxon>Pseudomonadati</taxon>
        <taxon>Planctomycetota</taxon>
        <taxon>Planctomycetia</taxon>
        <taxon>Pirellulales</taxon>
        <taxon>Pirellulaceae</taxon>
        <taxon>Novipirellula</taxon>
    </lineage>
</organism>
<dbReference type="AlphaFoldDB" id="M5S041"/>
<proteinExistence type="predicted"/>
<dbReference type="PATRIC" id="fig|1265738.3.peg.3537"/>
<dbReference type="Proteomes" id="UP000011991">
    <property type="component" value="Unassembled WGS sequence"/>
</dbReference>
<dbReference type="EMBL" id="ANOG01000509">
    <property type="protein sequence ID" value="EMI19544.1"/>
    <property type="molecule type" value="Genomic_DNA"/>
</dbReference>